<accession>A0A177AUA8</accession>
<feature type="transmembrane region" description="Helical" evidence="1">
    <location>
        <begin position="28"/>
        <end position="47"/>
    </location>
</feature>
<proteinExistence type="predicted"/>
<dbReference type="AlphaFoldDB" id="A0A177AUA8"/>
<organism evidence="2 3">
    <name type="scientific">Intoshia linei</name>
    <dbReference type="NCBI Taxonomy" id="1819745"/>
    <lineage>
        <taxon>Eukaryota</taxon>
        <taxon>Metazoa</taxon>
        <taxon>Spiralia</taxon>
        <taxon>Lophotrochozoa</taxon>
        <taxon>Mesozoa</taxon>
        <taxon>Orthonectida</taxon>
        <taxon>Rhopaluridae</taxon>
        <taxon>Intoshia</taxon>
    </lineage>
</organism>
<name>A0A177AUA8_9BILA</name>
<sequence>MCGRIGGIIYPYINYLSKIQIPIVNDQLPLIIFGIMSLVATVFVIPLPETNNNPLPITIDDVENYSEFCKNSHINSKESNPL</sequence>
<keyword evidence="1" id="KW-0472">Membrane</keyword>
<dbReference type="EMBL" id="LWCA01001599">
    <property type="protein sequence ID" value="OAF64814.1"/>
    <property type="molecule type" value="Genomic_DNA"/>
</dbReference>
<reference evidence="2 3" key="1">
    <citation type="submission" date="2016-04" db="EMBL/GenBank/DDBJ databases">
        <title>The genome of Intoshia linei affirms orthonectids as highly simplified spiralians.</title>
        <authorList>
            <person name="Mikhailov K.V."/>
            <person name="Slusarev G.S."/>
            <person name="Nikitin M.A."/>
            <person name="Logacheva M.D."/>
            <person name="Penin A."/>
            <person name="Aleoshin V."/>
            <person name="Panchin Y.V."/>
        </authorList>
    </citation>
    <scope>NUCLEOTIDE SEQUENCE [LARGE SCALE GENOMIC DNA]</scope>
    <source>
        <strain evidence="2">Intl2013</strain>
        <tissue evidence="2">Whole animal</tissue>
    </source>
</reference>
<evidence type="ECO:0000313" key="2">
    <source>
        <dbReference type="EMBL" id="OAF64814.1"/>
    </source>
</evidence>
<comment type="caution">
    <text evidence="2">The sequence shown here is derived from an EMBL/GenBank/DDBJ whole genome shotgun (WGS) entry which is preliminary data.</text>
</comment>
<evidence type="ECO:0000256" key="1">
    <source>
        <dbReference type="SAM" id="Phobius"/>
    </source>
</evidence>
<keyword evidence="1" id="KW-0812">Transmembrane</keyword>
<gene>
    <name evidence="2" type="ORF">A3Q56_07462</name>
</gene>
<dbReference type="Proteomes" id="UP000078046">
    <property type="component" value="Unassembled WGS sequence"/>
</dbReference>
<keyword evidence="1" id="KW-1133">Transmembrane helix</keyword>
<evidence type="ECO:0008006" key="4">
    <source>
        <dbReference type="Google" id="ProtNLM"/>
    </source>
</evidence>
<protein>
    <recommendedName>
        <fullName evidence="4">Major facilitator superfamily (MFS) profile domain-containing protein</fullName>
    </recommendedName>
</protein>
<keyword evidence="3" id="KW-1185">Reference proteome</keyword>
<evidence type="ECO:0000313" key="3">
    <source>
        <dbReference type="Proteomes" id="UP000078046"/>
    </source>
</evidence>
<dbReference type="OrthoDB" id="6154409at2759"/>